<comment type="catalytic activity">
    <reaction evidence="1">
        <text>ATP + protein L-histidine = ADP + protein N-phospho-L-histidine.</text>
        <dbReference type="EC" id="2.7.13.3"/>
    </reaction>
</comment>
<evidence type="ECO:0000259" key="15">
    <source>
        <dbReference type="PROSITE" id="PS50894"/>
    </source>
</evidence>
<evidence type="ECO:0000256" key="7">
    <source>
        <dbReference type="ARBA" id="ARBA00023012"/>
    </source>
</evidence>
<evidence type="ECO:0000256" key="1">
    <source>
        <dbReference type="ARBA" id="ARBA00000085"/>
    </source>
</evidence>
<dbReference type="Gene3D" id="2.30.30.40">
    <property type="entry name" value="SH3 Domains"/>
    <property type="match status" value="1"/>
</dbReference>
<keyword evidence="7" id="KW-0902">Two-component regulatory system</keyword>
<keyword evidence="5" id="KW-0808">Transferase</keyword>
<evidence type="ECO:0000259" key="13">
    <source>
        <dbReference type="PROSITE" id="PS50110"/>
    </source>
</evidence>
<evidence type="ECO:0000256" key="10">
    <source>
        <dbReference type="PROSITE-ProRule" id="PRU00169"/>
    </source>
</evidence>
<dbReference type="SUPFAM" id="SSF55874">
    <property type="entry name" value="ATPase domain of HSP90 chaperone/DNA topoisomerase II/histidine kinase"/>
    <property type="match status" value="1"/>
</dbReference>
<dbReference type="EC" id="2.7.13.3" evidence="2"/>
<evidence type="ECO:0000259" key="12">
    <source>
        <dbReference type="PROSITE" id="PS50109"/>
    </source>
</evidence>
<accession>A0A4Q2TRP1</accession>
<comment type="caution">
    <text evidence="16">The sequence shown here is derived from an EMBL/GenBank/DDBJ whole genome shotgun (WGS) entry which is preliminary data.</text>
</comment>
<evidence type="ECO:0000256" key="9">
    <source>
        <dbReference type="PROSITE-ProRule" id="PRU00110"/>
    </source>
</evidence>
<dbReference type="SUPFAM" id="SSF52172">
    <property type="entry name" value="CheY-like"/>
    <property type="match status" value="1"/>
</dbReference>
<proteinExistence type="predicted"/>
<sequence length="679" mass="73369">MFAQELSERSSSIENLVLALERADDPGNGEELQRQLLKAVHSLKGAAGLMQVRAVEGLCHAMEEILSAALREKSMIDAHKLGLFLAAADRFREAGSSLGEGETDTSAEDRELLEAMRRAAQASGGSGPRTHRPPTKLRADDLDGSLRIAAERLDALLYRSGELVTFNHVLRHQLETALAVREQMRAIRVPPEYTGDIAGIKRGLRELISSLRRSTHEIERTSIALDGEVREARTLPFADACKGLNRIIRDVAEASGKSAELEISGGDIQIDRSLLSSLRDALRHLVRNAMDHGIEPPDERRKTGKPEVGKIAISAAVTGDRIRVKIEDDGRGFDFPGLRDAADGDGDGDGPDLLQQIFKPGFSTSRTVTRLSGRGLGLDIVKTAVENLRGMVEVSQIPRGGAAFVLTIPLSVSTIRVLEVVCADRIFAIDTASVRQVIRVDRTAVAASSSVETSEGAIPVVDLARWLGIARTTEPPAMRAVVSGVASRRIAVLVDEIEGERELLVRKLGPRLAGFRQYCGAMNLPDGRLALLLNVAALADVSPELLSPQTPVIGDPRPKPARVLIVDDSNAVRTLLRMITERAGYEVVVASNGAEALKQLARQDADIVISDIDMPEMDGLQLVETIRRSDRLAGLPVILVTGREIGGADCTTVPGGANACLRKDRFDAEELLETMRRVV</sequence>
<dbReference type="SMART" id="SM00448">
    <property type="entry name" value="REC"/>
    <property type="match status" value="1"/>
</dbReference>
<dbReference type="Proteomes" id="UP000291088">
    <property type="component" value="Unassembled WGS sequence"/>
</dbReference>
<dbReference type="Pfam" id="PF00072">
    <property type="entry name" value="Response_reg"/>
    <property type="match status" value="1"/>
</dbReference>
<dbReference type="SUPFAM" id="SSF47226">
    <property type="entry name" value="Histidine-containing phosphotransfer domain, HPT domain"/>
    <property type="match status" value="1"/>
</dbReference>
<dbReference type="PROSITE" id="PS50851">
    <property type="entry name" value="CHEW"/>
    <property type="match status" value="1"/>
</dbReference>
<dbReference type="AlphaFoldDB" id="A0A4Q2TRP1"/>
<evidence type="ECO:0000256" key="3">
    <source>
        <dbReference type="ARBA" id="ARBA00021495"/>
    </source>
</evidence>
<feature type="domain" description="HPt" evidence="15">
    <location>
        <begin position="1"/>
        <end position="98"/>
    </location>
</feature>
<dbReference type="SMART" id="SM01231">
    <property type="entry name" value="H-kinase_dim"/>
    <property type="match status" value="1"/>
</dbReference>
<protein>
    <recommendedName>
        <fullName evidence="3">Chemotaxis protein CheA</fullName>
        <ecNumber evidence="2">2.7.13.3</ecNumber>
    </recommendedName>
</protein>
<evidence type="ECO:0000256" key="11">
    <source>
        <dbReference type="SAM" id="MobiDB-lite"/>
    </source>
</evidence>
<dbReference type="Pfam" id="PF02518">
    <property type="entry name" value="HATPase_c"/>
    <property type="match status" value="1"/>
</dbReference>
<evidence type="ECO:0000256" key="8">
    <source>
        <dbReference type="ARBA" id="ARBA00035100"/>
    </source>
</evidence>
<dbReference type="PROSITE" id="PS50109">
    <property type="entry name" value="HIS_KIN"/>
    <property type="match status" value="1"/>
</dbReference>
<dbReference type="InterPro" id="IPR011006">
    <property type="entry name" value="CheY-like_superfamily"/>
</dbReference>
<dbReference type="OrthoDB" id="9803176at2"/>
<dbReference type="GO" id="GO:0005737">
    <property type="term" value="C:cytoplasm"/>
    <property type="evidence" value="ECO:0007669"/>
    <property type="project" value="InterPro"/>
</dbReference>
<dbReference type="Gene3D" id="3.40.50.2300">
    <property type="match status" value="1"/>
</dbReference>
<comment type="function">
    <text evidence="8">Involved in the transmission of sensory signals from the chemoreceptors to the flagellar motors. CheA is autophosphorylated; it can transfer its phosphate group to either CheB or CheY.</text>
</comment>
<evidence type="ECO:0000313" key="16">
    <source>
        <dbReference type="EMBL" id="RYC23269.1"/>
    </source>
</evidence>
<dbReference type="InterPro" id="IPR004358">
    <property type="entry name" value="Sig_transdc_His_kin-like_C"/>
</dbReference>
<dbReference type="InterPro" id="IPR001789">
    <property type="entry name" value="Sig_transdc_resp-reg_receiver"/>
</dbReference>
<dbReference type="PROSITE" id="PS50894">
    <property type="entry name" value="HPT"/>
    <property type="match status" value="1"/>
</dbReference>
<reference evidence="16 17" key="1">
    <citation type="submission" date="2019-01" db="EMBL/GenBank/DDBJ databases">
        <authorList>
            <person name="Deng T."/>
        </authorList>
    </citation>
    <scope>NUCLEOTIDE SEQUENCE [LARGE SCALE GENOMIC DNA]</scope>
    <source>
        <strain evidence="16 17">F8825</strain>
    </source>
</reference>
<dbReference type="EMBL" id="SDVB01000106">
    <property type="protein sequence ID" value="RYC23269.1"/>
    <property type="molecule type" value="Genomic_DNA"/>
</dbReference>
<feature type="domain" description="Histidine kinase" evidence="12">
    <location>
        <begin position="165"/>
        <end position="412"/>
    </location>
</feature>
<dbReference type="InterPro" id="IPR008207">
    <property type="entry name" value="Sig_transdc_His_kin_Hpt_dom"/>
</dbReference>
<evidence type="ECO:0000313" key="17">
    <source>
        <dbReference type="Proteomes" id="UP000291088"/>
    </source>
</evidence>
<evidence type="ECO:0000256" key="2">
    <source>
        <dbReference type="ARBA" id="ARBA00012438"/>
    </source>
</evidence>
<dbReference type="InterPro" id="IPR036641">
    <property type="entry name" value="HPT_dom_sf"/>
</dbReference>
<evidence type="ECO:0000256" key="4">
    <source>
        <dbReference type="ARBA" id="ARBA00022553"/>
    </source>
</evidence>
<dbReference type="SMART" id="SM00387">
    <property type="entry name" value="HATPase_c"/>
    <property type="match status" value="1"/>
</dbReference>
<name>A0A4Q2TRP1_9HYPH</name>
<feature type="modified residue" description="Phosphohistidine" evidence="9">
    <location>
        <position position="41"/>
    </location>
</feature>
<evidence type="ECO:0000256" key="6">
    <source>
        <dbReference type="ARBA" id="ARBA00022777"/>
    </source>
</evidence>
<organism evidence="16 17">
    <name type="scientific">Ciceribacter ferrooxidans</name>
    <dbReference type="NCBI Taxonomy" id="2509717"/>
    <lineage>
        <taxon>Bacteria</taxon>
        <taxon>Pseudomonadati</taxon>
        <taxon>Pseudomonadota</taxon>
        <taxon>Alphaproteobacteria</taxon>
        <taxon>Hyphomicrobiales</taxon>
        <taxon>Rhizobiaceae</taxon>
        <taxon>Ciceribacter</taxon>
    </lineage>
</organism>
<dbReference type="InterPro" id="IPR036890">
    <property type="entry name" value="HATPase_C_sf"/>
</dbReference>
<dbReference type="Gene3D" id="1.20.120.160">
    <property type="entry name" value="HPT domain"/>
    <property type="match status" value="1"/>
</dbReference>
<dbReference type="InterPro" id="IPR036061">
    <property type="entry name" value="CheW-like_dom_sf"/>
</dbReference>
<dbReference type="Pfam" id="PF01627">
    <property type="entry name" value="Hpt"/>
    <property type="match status" value="1"/>
</dbReference>
<dbReference type="InterPro" id="IPR003594">
    <property type="entry name" value="HATPase_dom"/>
</dbReference>
<dbReference type="InterPro" id="IPR002545">
    <property type="entry name" value="CheW-lke_dom"/>
</dbReference>
<feature type="domain" description="Response regulatory" evidence="13">
    <location>
        <begin position="562"/>
        <end position="678"/>
    </location>
</feature>
<dbReference type="GO" id="GO:0000155">
    <property type="term" value="F:phosphorelay sensor kinase activity"/>
    <property type="evidence" value="ECO:0007669"/>
    <property type="project" value="InterPro"/>
</dbReference>
<dbReference type="CDD" id="cd00088">
    <property type="entry name" value="HPT"/>
    <property type="match status" value="1"/>
</dbReference>
<keyword evidence="17" id="KW-1185">Reference proteome</keyword>
<evidence type="ECO:0000259" key="14">
    <source>
        <dbReference type="PROSITE" id="PS50851"/>
    </source>
</evidence>
<gene>
    <name evidence="16" type="ORF">EUU22_03350</name>
</gene>
<keyword evidence="6 16" id="KW-0418">Kinase</keyword>
<dbReference type="InterPro" id="IPR051315">
    <property type="entry name" value="Bact_Chemotaxis_CheA"/>
</dbReference>
<dbReference type="PRINTS" id="PR00344">
    <property type="entry name" value="BCTRLSENSOR"/>
</dbReference>
<dbReference type="FunFam" id="3.30.565.10:FF:000016">
    <property type="entry name" value="Chemotaxis protein CheA, putative"/>
    <property type="match status" value="1"/>
</dbReference>
<dbReference type="Gene3D" id="3.30.565.10">
    <property type="entry name" value="Histidine kinase-like ATPase, C-terminal domain"/>
    <property type="match status" value="1"/>
</dbReference>
<dbReference type="PANTHER" id="PTHR43395:SF1">
    <property type="entry name" value="CHEMOTAXIS PROTEIN CHEA"/>
    <property type="match status" value="1"/>
</dbReference>
<dbReference type="SMART" id="SM00260">
    <property type="entry name" value="CheW"/>
    <property type="match status" value="1"/>
</dbReference>
<keyword evidence="4 10" id="KW-0597">Phosphoprotein</keyword>
<feature type="region of interest" description="Disordered" evidence="11">
    <location>
        <begin position="118"/>
        <end position="139"/>
    </location>
</feature>
<dbReference type="PROSITE" id="PS50110">
    <property type="entry name" value="RESPONSE_REGULATORY"/>
    <property type="match status" value="1"/>
</dbReference>
<feature type="modified residue" description="4-aspartylphosphate" evidence="10">
    <location>
        <position position="611"/>
    </location>
</feature>
<dbReference type="PANTHER" id="PTHR43395">
    <property type="entry name" value="SENSOR HISTIDINE KINASE CHEA"/>
    <property type="match status" value="1"/>
</dbReference>
<dbReference type="Pfam" id="PF01584">
    <property type="entry name" value="CheW"/>
    <property type="match status" value="1"/>
</dbReference>
<dbReference type="SUPFAM" id="SSF50341">
    <property type="entry name" value="CheW-like"/>
    <property type="match status" value="1"/>
</dbReference>
<feature type="domain" description="CheW-like" evidence="14">
    <location>
        <begin position="414"/>
        <end position="544"/>
    </location>
</feature>
<evidence type="ECO:0000256" key="5">
    <source>
        <dbReference type="ARBA" id="ARBA00022679"/>
    </source>
</evidence>
<dbReference type="GO" id="GO:0006935">
    <property type="term" value="P:chemotaxis"/>
    <property type="evidence" value="ECO:0007669"/>
    <property type="project" value="UniProtKB-KW"/>
</dbReference>
<dbReference type="InterPro" id="IPR005467">
    <property type="entry name" value="His_kinase_dom"/>
</dbReference>
<dbReference type="InterPro" id="IPR004105">
    <property type="entry name" value="CheA-like_dim"/>
</dbReference>